<proteinExistence type="predicted"/>
<sequence>MGHRDQNYKVAMIEIQLNKGFKDFFLEGYGLFLHSHHSHIPNEFLLGRAIDYSVCEETKGEWKRAASVTLYFPYQGKVVAKFCAKYLHTQVLKNEASSAGDLGVSIQKSFFRMEEMMRGAERMEGVSCIGG</sequence>
<keyword evidence="2" id="KW-1185">Reference proteome</keyword>
<reference evidence="2" key="1">
    <citation type="journal article" date="2017" name="Nat. Commun.">
        <title>The asparagus genome sheds light on the origin and evolution of a young Y chromosome.</title>
        <authorList>
            <person name="Harkess A."/>
            <person name="Zhou J."/>
            <person name="Xu C."/>
            <person name="Bowers J.E."/>
            <person name="Van der Hulst R."/>
            <person name="Ayyampalayam S."/>
            <person name="Mercati F."/>
            <person name="Riccardi P."/>
            <person name="McKain M.R."/>
            <person name="Kakrana A."/>
            <person name="Tang H."/>
            <person name="Ray J."/>
            <person name="Groenendijk J."/>
            <person name="Arikit S."/>
            <person name="Mathioni S.M."/>
            <person name="Nakano M."/>
            <person name="Shan H."/>
            <person name="Telgmann-Rauber A."/>
            <person name="Kanno A."/>
            <person name="Yue Z."/>
            <person name="Chen H."/>
            <person name="Li W."/>
            <person name="Chen Y."/>
            <person name="Xu X."/>
            <person name="Zhang Y."/>
            <person name="Luo S."/>
            <person name="Chen H."/>
            <person name="Gao J."/>
            <person name="Mao Z."/>
            <person name="Pires J.C."/>
            <person name="Luo M."/>
            <person name="Kudrna D."/>
            <person name="Wing R.A."/>
            <person name="Meyers B.C."/>
            <person name="Yi K."/>
            <person name="Kong H."/>
            <person name="Lavrijsen P."/>
            <person name="Sunseri F."/>
            <person name="Falavigna A."/>
            <person name="Ye Y."/>
            <person name="Leebens-Mack J.H."/>
            <person name="Chen G."/>
        </authorList>
    </citation>
    <scope>NUCLEOTIDE SEQUENCE [LARGE SCALE GENOMIC DNA]</scope>
    <source>
        <strain evidence="2">cv. DH0086</strain>
    </source>
</reference>
<dbReference type="Proteomes" id="UP000243459">
    <property type="component" value="Chromosome 6"/>
</dbReference>
<accession>A0A5P1EMX8</accession>
<organism evidence="1 2">
    <name type="scientific">Asparagus officinalis</name>
    <name type="common">Garden asparagus</name>
    <dbReference type="NCBI Taxonomy" id="4686"/>
    <lineage>
        <taxon>Eukaryota</taxon>
        <taxon>Viridiplantae</taxon>
        <taxon>Streptophyta</taxon>
        <taxon>Embryophyta</taxon>
        <taxon>Tracheophyta</taxon>
        <taxon>Spermatophyta</taxon>
        <taxon>Magnoliopsida</taxon>
        <taxon>Liliopsida</taxon>
        <taxon>Asparagales</taxon>
        <taxon>Asparagaceae</taxon>
        <taxon>Asparagoideae</taxon>
        <taxon>Asparagus</taxon>
    </lineage>
</organism>
<gene>
    <name evidence="1" type="ORF">A4U43_C06F19350</name>
</gene>
<evidence type="ECO:0000313" key="2">
    <source>
        <dbReference type="Proteomes" id="UP000243459"/>
    </source>
</evidence>
<evidence type="ECO:0000313" key="1">
    <source>
        <dbReference type="EMBL" id="ONK67358.1"/>
    </source>
</evidence>
<dbReference type="EMBL" id="CM007386">
    <property type="protein sequence ID" value="ONK67358.1"/>
    <property type="molecule type" value="Genomic_DNA"/>
</dbReference>
<protein>
    <submittedName>
        <fullName evidence="1">Uncharacterized protein</fullName>
    </submittedName>
</protein>
<dbReference type="Gramene" id="ONK67358">
    <property type="protein sequence ID" value="ONK67358"/>
    <property type="gene ID" value="A4U43_C06F19350"/>
</dbReference>
<dbReference type="AlphaFoldDB" id="A0A5P1EMX8"/>
<name>A0A5P1EMX8_ASPOF</name>